<dbReference type="AlphaFoldDB" id="A5DTS4"/>
<name>A5DTS4_LODEL</name>
<gene>
    <name evidence="2" type="ORF">LELG_00760</name>
</gene>
<protein>
    <submittedName>
        <fullName evidence="2">Uncharacterized protein</fullName>
    </submittedName>
</protein>
<dbReference type="KEGG" id="lel:PVL30_000730"/>
<accession>A5DTS4</accession>
<dbReference type="VEuPathDB" id="FungiDB:LELG_00760"/>
<evidence type="ECO:0000313" key="2">
    <source>
        <dbReference type="EMBL" id="EDK42582.1"/>
    </source>
</evidence>
<evidence type="ECO:0000313" key="3">
    <source>
        <dbReference type="Proteomes" id="UP000001996"/>
    </source>
</evidence>
<dbReference type="HOGENOM" id="CLU_1669689_0_0_1"/>
<sequence length="158" mass="17117">MVVMMVWICELDDGGDDDYEEDDGGGDDDDDDDDADLEWCVVVVVVVVGGDDDDDDGGAGDGCYETGGIGIFDAGFSFVAKHHLIQLELQLTLSVVFPLCALVSLVAEIAFSVTLNQNTQQELQSYWLDVGKHSFRSSQFLNILYIGLSNSIGILINL</sequence>
<feature type="region of interest" description="Disordered" evidence="1">
    <location>
        <begin position="13"/>
        <end position="34"/>
    </location>
</feature>
<evidence type="ECO:0000256" key="1">
    <source>
        <dbReference type="SAM" id="MobiDB-lite"/>
    </source>
</evidence>
<dbReference type="EMBL" id="CH981524">
    <property type="protein sequence ID" value="EDK42582.1"/>
    <property type="molecule type" value="Genomic_DNA"/>
</dbReference>
<dbReference type="GeneID" id="5235188"/>
<reference evidence="2 3" key="1">
    <citation type="journal article" date="2009" name="Nature">
        <title>Evolution of pathogenicity and sexual reproduction in eight Candida genomes.</title>
        <authorList>
            <person name="Butler G."/>
            <person name="Rasmussen M.D."/>
            <person name="Lin M.F."/>
            <person name="Santos M.A."/>
            <person name="Sakthikumar S."/>
            <person name="Munro C.A."/>
            <person name="Rheinbay E."/>
            <person name="Grabherr M."/>
            <person name="Forche A."/>
            <person name="Reedy J.L."/>
            <person name="Agrafioti I."/>
            <person name="Arnaud M.B."/>
            <person name="Bates S."/>
            <person name="Brown A.J."/>
            <person name="Brunke S."/>
            <person name="Costanzo M.C."/>
            <person name="Fitzpatrick D.A."/>
            <person name="de Groot P.W."/>
            <person name="Harris D."/>
            <person name="Hoyer L.L."/>
            <person name="Hube B."/>
            <person name="Klis F.M."/>
            <person name="Kodira C."/>
            <person name="Lennard N."/>
            <person name="Logue M.E."/>
            <person name="Martin R."/>
            <person name="Neiman A.M."/>
            <person name="Nikolaou E."/>
            <person name="Quail M.A."/>
            <person name="Quinn J."/>
            <person name="Santos M.C."/>
            <person name="Schmitzberger F.F."/>
            <person name="Sherlock G."/>
            <person name="Shah P."/>
            <person name="Silverstein K.A."/>
            <person name="Skrzypek M.S."/>
            <person name="Soll D."/>
            <person name="Staggs R."/>
            <person name="Stansfield I."/>
            <person name="Stumpf M.P."/>
            <person name="Sudbery P.E."/>
            <person name="Srikantha T."/>
            <person name="Zeng Q."/>
            <person name="Berman J."/>
            <person name="Berriman M."/>
            <person name="Heitman J."/>
            <person name="Gow N.A."/>
            <person name="Lorenz M.C."/>
            <person name="Birren B.W."/>
            <person name="Kellis M."/>
            <person name="Cuomo C.A."/>
        </authorList>
    </citation>
    <scope>NUCLEOTIDE SEQUENCE [LARGE SCALE GENOMIC DNA]</scope>
    <source>
        <strain evidence="3">ATCC 11503 / BCRC 21390 / CBS 2605 / JCM 1781 / NBRC 1676 / NRRL YB-4239</strain>
    </source>
</reference>
<keyword evidence="3" id="KW-1185">Reference proteome</keyword>
<organism evidence="2 3">
    <name type="scientific">Lodderomyces elongisporus (strain ATCC 11503 / CBS 2605 / JCM 1781 / NBRC 1676 / NRRL YB-4239)</name>
    <name type="common">Yeast</name>
    <name type="synonym">Saccharomyces elongisporus</name>
    <dbReference type="NCBI Taxonomy" id="379508"/>
    <lineage>
        <taxon>Eukaryota</taxon>
        <taxon>Fungi</taxon>
        <taxon>Dikarya</taxon>
        <taxon>Ascomycota</taxon>
        <taxon>Saccharomycotina</taxon>
        <taxon>Pichiomycetes</taxon>
        <taxon>Debaryomycetaceae</taxon>
        <taxon>Candida/Lodderomyces clade</taxon>
        <taxon>Lodderomyces</taxon>
    </lineage>
</organism>
<dbReference type="Proteomes" id="UP000001996">
    <property type="component" value="Unassembled WGS sequence"/>
</dbReference>
<proteinExistence type="predicted"/>
<dbReference type="InParanoid" id="A5DTS4"/>